<reference evidence="5" key="1">
    <citation type="submission" date="2017-09" db="EMBL/GenBank/DDBJ databases">
        <title>Depth-based differentiation of microbial function through sediment-hosted aquifers and enrichment of novel symbionts in the deep terrestrial subsurface.</title>
        <authorList>
            <person name="Probst A.J."/>
            <person name="Ladd B."/>
            <person name="Jarett J.K."/>
            <person name="Geller-Mcgrath D.E."/>
            <person name="Sieber C.M.K."/>
            <person name="Emerson J.B."/>
            <person name="Anantharaman K."/>
            <person name="Thomas B.C."/>
            <person name="Malmstrom R."/>
            <person name="Stieglmeier M."/>
            <person name="Klingl A."/>
            <person name="Woyke T."/>
            <person name="Ryan C.M."/>
            <person name="Banfield J.F."/>
        </authorList>
    </citation>
    <scope>NUCLEOTIDE SEQUENCE [LARGE SCALE GENOMIC DNA]</scope>
</reference>
<dbReference type="GO" id="GO:0032259">
    <property type="term" value="P:methylation"/>
    <property type="evidence" value="ECO:0007669"/>
    <property type="project" value="UniProtKB-KW"/>
</dbReference>
<gene>
    <name evidence="4" type="ORF">COS81_04940</name>
</gene>
<dbReference type="InterPro" id="IPR041698">
    <property type="entry name" value="Methyltransf_25"/>
</dbReference>
<dbReference type="InterPro" id="IPR029063">
    <property type="entry name" value="SAM-dependent_MTases_sf"/>
</dbReference>
<evidence type="ECO:0000256" key="1">
    <source>
        <dbReference type="ARBA" id="ARBA00022603"/>
    </source>
</evidence>
<evidence type="ECO:0000256" key="2">
    <source>
        <dbReference type="ARBA" id="ARBA00022679"/>
    </source>
</evidence>
<feature type="domain" description="Methyltransferase" evidence="3">
    <location>
        <begin position="15"/>
        <end position="109"/>
    </location>
</feature>
<dbReference type="InterPro" id="IPR051052">
    <property type="entry name" value="Diverse_substrate_MTase"/>
</dbReference>
<dbReference type="PANTHER" id="PTHR44942">
    <property type="entry name" value="METHYLTRANSF_11 DOMAIN-CONTAINING PROTEIN"/>
    <property type="match status" value="1"/>
</dbReference>
<comment type="caution">
    <text evidence="4">The sequence shown here is derived from an EMBL/GenBank/DDBJ whole genome shotgun (WGS) entry which is preliminary data.</text>
</comment>
<name>A0A2M7AL89_UNCKA</name>
<dbReference type="GO" id="GO:0008168">
    <property type="term" value="F:methyltransferase activity"/>
    <property type="evidence" value="ECO:0007669"/>
    <property type="project" value="UniProtKB-KW"/>
</dbReference>
<dbReference type="AlphaFoldDB" id="A0A2M7AL89"/>
<keyword evidence="2" id="KW-0808">Transferase</keyword>
<evidence type="ECO:0000313" key="5">
    <source>
        <dbReference type="Proteomes" id="UP000229916"/>
    </source>
</evidence>
<dbReference type="Gene3D" id="3.40.50.150">
    <property type="entry name" value="Vaccinia Virus protein VP39"/>
    <property type="match status" value="1"/>
</dbReference>
<dbReference type="SUPFAM" id="SSF53335">
    <property type="entry name" value="S-adenosyl-L-methionine-dependent methyltransferases"/>
    <property type="match status" value="1"/>
</dbReference>
<dbReference type="Pfam" id="PF13649">
    <property type="entry name" value="Methyltransf_25"/>
    <property type="match status" value="1"/>
</dbReference>
<keyword evidence="1" id="KW-0489">Methyltransferase</keyword>
<dbReference type="PANTHER" id="PTHR44942:SF4">
    <property type="entry name" value="METHYLTRANSFERASE TYPE 11 DOMAIN-CONTAINING PROTEIN"/>
    <property type="match status" value="1"/>
</dbReference>
<sequence>MLDFLAEYEISPCAVLDVGCGLGTDSIYLARQGFDVSASDISQTAIFEARLRAQEANVKIEFWVSSALKLPFKDENFDLIFDWRTFHCLLPPEQARYVNEISRVLKRGGGLLLAAFYLTGFHEEDRKILTEVFEKFPLNEEKMEQIFGIHFRIEFMRIFDMDDKSHCLGGMYYLINSK</sequence>
<proteinExistence type="predicted"/>
<organism evidence="4 5">
    <name type="scientific">candidate division WWE3 bacterium CG06_land_8_20_14_3_00_42_16</name>
    <dbReference type="NCBI Taxonomy" id="1975083"/>
    <lineage>
        <taxon>Bacteria</taxon>
        <taxon>Katanobacteria</taxon>
    </lineage>
</organism>
<evidence type="ECO:0000259" key="3">
    <source>
        <dbReference type="Pfam" id="PF13649"/>
    </source>
</evidence>
<protein>
    <recommendedName>
        <fullName evidence="3">Methyltransferase domain-containing protein</fullName>
    </recommendedName>
</protein>
<dbReference type="EMBL" id="PEWD01000096">
    <property type="protein sequence ID" value="PIU68169.1"/>
    <property type="molecule type" value="Genomic_DNA"/>
</dbReference>
<dbReference type="Proteomes" id="UP000229916">
    <property type="component" value="Unassembled WGS sequence"/>
</dbReference>
<accession>A0A2M7AL89</accession>
<evidence type="ECO:0000313" key="4">
    <source>
        <dbReference type="EMBL" id="PIU68169.1"/>
    </source>
</evidence>
<dbReference type="CDD" id="cd02440">
    <property type="entry name" value="AdoMet_MTases"/>
    <property type="match status" value="1"/>
</dbReference>